<gene>
    <name evidence="2" type="ORF">C1H46_007204</name>
</gene>
<reference evidence="2 3" key="1">
    <citation type="journal article" date="2019" name="G3 (Bethesda)">
        <title>Sequencing of a Wild Apple (Malus baccata) Genome Unravels the Differences Between Cultivated and Wild Apple Species Regarding Disease Resistance and Cold Tolerance.</title>
        <authorList>
            <person name="Chen X."/>
        </authorList>
    </citation>
    <scope>NUCLEOTIDE SEQUENCE [LARGE SCALE GENOMIC DNA]</scope>
    <source>
        <strain evidence="3">cv. Shandingzi</strain>
        <tissue evidence="2">Leaves</tissue>
    </source>
</reference>
<protein>
    <submittedName>
        <fullName evidence="2">Uncharacterized protein</fullName>
    </submittedName>
</protein>
<accession>A0A540N7X0</accession>
<proteinExistence type="predicted"/>
<feature type="compositionally biased region" description="Low complexity" evidence="1">
    <location>
        <begin position="265"/>
        <end position="279"/>
    </location>
</feature>
<comment type="caution">
    <text evidence="2">The sequence shown here is derived from an EMBL/GenBank/DDBJ whole genome shotgun (WGS) entry which is preliminary data.</text>
</comment>
<sequence length="493" mass="53548">MASSSSATDAPSVMNFLTIKLDRNNYPLWRAQFLPLLRSRNLLSYVTGENHCPSAFLLDDNGKLTDKVNPLYAEWIQTDKMILSWITSSLTPKVLATIVNKVDSASAWSSLQEWYASTSQNRIIQMRTELMNIARGNLSIDDYLDKVNVIADNLALSGAPVSESDLVAIIMSKVGPQYETTVASAQARDTPITYNSLEALLLSAEQRYNAFSLPSDSGTSAFAAVRGGRGSFRGRGNSFCGGRGGSFSRGGAGNFSRTHFAAPDSGSAAPATSTFAAPSRESSSSYNGLLGPAPGSSPSHGSFPAFSSSGRIQCQICQRFGHSAIDCFNRLNMSYEGRVPSSRLQAYTAAPSSRASTAASSVPQWLFDSCVNSHITNDVSQLQNPREYHGTDQIHGVHGGPGLNISKIGDSYLRTKYASFRLPNTLYCPQASTNVISLNRFSDDNNCFFTLHPHFYRVQDSRTGRILLQGQSNNGLYPCSSRPSHQTHVFLLY</sequence>
<feature type="compositionally biased region" description="Low complexity" evidence="1">
    <location>
        <begin position="291"/>
        <end position="302"/>
    </location>
</feature>
<name>A0A540N7X0_MALBA</name>
<evidence type="ECO:0000313" key="3">
    <source>
        <dbReference type="Proteomes" id="UP000315295"/>
    </source>
</evidence>
<dbReference type="Proteomes" id="UP000315295">
    <property type="component" value="Unassembled WGS sequence"/>
</dbReference>
<evidence type="ECO:0000256" key="1">
    <source>
        <dbReference type="SAM" id="MobiDB-lite"/>
    </source>
</evidence>
<dbReference type="EMBL" id="VIEB01000090">
    <property type="protein sequence ID" value="TQE07151.1"/>
    <property type="molecule type" value="Genomic_DNA"/>
</dbReference>
<organism evidence="2 3">
    <name type="scientific">Malus baccata</name>
    <name type="common">Siberian crab apple</name>
    <name type="synonym">Pyrus baccata</name>
    <dbReference type="NCBI Taxonomy" id="106549"/>
    <lineage>
        <taxon>Eukaryota</taxon>
        <taxon>Viridiplantae</taxon>
        <taxon>Streptophyta</taxon>
        <taxon>Embryophyta</taxon>
        <taxon>Tracheophyta</taxon>
        <taxon>Spermatophyta</taxon>
        <taxon>Magnoliopsida</taxon>
        <taxon>eudicotyledons</taxon>
        <taxon>Gunneridae</taxon>
        <taxon>Pentapetalae</taxon>
        <taxon>rosids</taxon>
        <taxon>fabids</taxon>
        <taxon>Rosales</taxon>
        <taxon>Rosaceae</taxon>
        <taxon>Amygdaloideae</taxon>
        <taxon>Maleae</taxon>
        <taxon>Malus</taxon>
    </lineage>
</organism>
<keyword evidence="3" id="KW-1185">Reference proteome</keyword>
<dbReference type="PANTHER" id="PTHR47481:SF30">
    <property type="entry name" value="CCHC-TYPE DOMAIN-CONTAINING PROTEIN"/>
    <property type="match status" value="1"/>
</dbReference>
<evidence type="ECO:0000313" key="2">
    <source>
        <dbReference type="EMBL" id="TQE07151.1"/>
    </source>
</evidence>
<dbReference type="AlphaFoldDB" id="A0A540N7X0"/>
<feature type="region of interest" description="Disordered" evidence="1">
    <location>
        <begin position="263"/>
        <end position="302"/>
    </location>
</feature>
<dbReference type="Pfam" id="PF14223">
    <property type="entry name" value="Retrotran_gag_2"/>
    <property type="match status" value="1"/>
</dbReference>
<dbReference type="PANTHER" id="PTHR47481">
    <property type="match status" value="1"/>
</dbReference>
<dbReference type="STRING" id="106549.A0A540N7X0"/>